<organism evidence="1 2">
    <name type="scientific">Klebsiella pneumoniae</name>
    <dbReference type="NCBI Taxonomy" id="573"/>
    <lineage>
        <taxon>Bacteria</taxon>
        <taxon>Pseudomonadati</taxon>
        <taxon>Pseudomonadota</taxon>
        <taxon>Gammaproteobacteria</taxon>
        <taxon>Enterobacterales</taxon>
        <taxon>Enterobacteriaceae</taxon>
        <taxon>Klebsiella/Raoultella group</taxon>
        <taxon>Klebsiella</taxon>
        <taxon>Klebsiella pneumoniae complex</taxon>
    </lineage>
</organism>
<name>A0A7X1LMZ0_KLEPN</name>
<accession>A0A7X1LMZ0</accession>
<gene>
    <name evidence="1" type="ORF">H7U16_25965</name>
</gene>
<evidence type="ECO:0000313" key="1">
    <source>
        <dbReference type="EMBL" id="MBC2863258.1"/>
    </source>
</evidence>
<protein>
    <submittedName>
        <fullName evidence="1">Uncharacterized protein</fullName>
    </submittedName>
</protein>
<dbReference type="Proteomes" id="UP000592342">
    <property type="component" value="Unassembled WGS sequence"/>
</dbReference>
<sequence length="49" mass="5286">MPRAAKEPTASSERCHWGYASELLASGARIRRPAAARHIAAPYTCSGRC</sequence>
<proteinExistence type="predicted"/>
<dbReference type="EMBL" id="JACLRA010000003">
    <property type="protein sequence ID" value="MBC2863258.1"/>
    <property type="molecule type" value="Genomic_DNA"/>
</dbReference>
<comment type="caution">
    <text evidence="1">The sequence shown here is derived from an EMBL/GenBank/DDBJ whole genome shotgun (WGS) entry which is preliminary data.</text>
</comment>
<reference evidence="1 2" key="1">
    <citation type="submission" date="2020-08" db="EMBL/GenBank/DDBJ databases">
        <title>Tigecycline and colistin resistance in Klebsiella pneumoniae.</title>
        <authorList>
            <person name="Ramesh N."/>
            <person name="Shanthini T."/>
            <person name="Prasanth M."/>
            <person name="Senthilkumar N."/>
            <person name="Meesala Krishna M."/>
            <person name="Guruswami G."/>
        </authorList>
    </citation>
    <scope>NUCLEOTIDE SEQUENCE [LARGE SCALE GENOMIC DNA]</scope>
    <source>
        <strain evidence="1 2">SHM 84</strain>
    </source>
</reference>
<evidence type="ECO:0000313" key="2">
    <source>
        <dbReference type="Proteomes" id="UP000592342"/>
    </source>
</evidence>
<dbReference type="AlphaFoldDB" id="A0A7X1LMZ0"/>